<keyword evidence="14" id="KW-1185">Reference proteome</keyword>
<dbReference type="OrthoDB" id="6513042at2759"/>
<dbReference type="InterPro" id="IPR041677">
    <property type="entry name" value="DNA2/NAM7_AAA_11"/>
</dbReference>
<evidence type="ECO:0000256" key="2">
    <source>
        <dbReference type="ARBA" id="ARBA00004496"/>
    </source>
</evidence>
<dbReference type="Pfam" id="PF13087">
    <property type="entry name" value="AAA_12"/>
    <property type="match status" value="1"/>
</dbReference>
<dbReference type="GO" id="GO:0043139">
    <property type="term" value="F:5'-3' DNA helicase activity"/>
    <property type="evidence" value="ECO:0007669"/>
    <property type="project" value="TreeGrafter"/>
</dbReference>
<evidence type="ECO:0000256" key="8">
    <source>
        <dbReference type="ARBA" id="ARBA00022806"/>
    </source>
</evidence>
<evidence type="ECO:0000256" key="1">
    <source>
        <dbReference type="ARBA" id="ARBA00004123"/>
    </source>
</evidence>
<feature type="region of interest" description="Disordered" evidence="11">
    <location>
        <begin position="539"/>
        <end position="560"/>
    </location>
</feature>
<evidence type="ECO:0000313" key="13">
    <source>
        <dbReference type="EMBL" id="PUU73181.1"/>
    </source>
</evidence>
<keyword evidence="8" id="KW-0347">Helicase</keyword>
<protein>
    <recommendedName>
        <fullName evidence="4">DNA helicase</fullName>
        <ecNumber evidence="4">3.6.4.12</ecNumber>
    </recommendedName>
</protein>
<dbReference type="GO" id="GO:0003723">
    <property type="term" value="F:RNA binding"/>
    <property type="evidence" value="ECO:0007669"/>
    <property type="project" value="InterPro"/>
</dbReference>
<name>A0A2T6ZCF7_TUBBO</name>
<dbReference type="EMBL" id="NESQ01000406">
    <property type="protein sequence ID" value="PUU73181.1"/>
    <property type="molecule type" value="Genomic_DNA"/>
</dbReference>
<comment type="subcellular location">
    <subcellularLocation>
        <location evidence="2">Cytoplasm</location>
    </subcellularLocation>
    <subcellularLocation>
        <location evidence="1">Nucleus</location>
    </subcellularLocation>
</comment>
<keyword evidence="5" id="KW-0963">Cytoplasm</keyword>
<dbReference type="CDD" id="cd18808">
    <property type="entry name" value="SF1_C_Upf1"/>
    <property type="match status" value="1"/>
</dbReference>
<organism evidence="13 14">
    <name type="scientific">Tuber borchii</name>
    <name type="common">White truffle</name>
    <dbReference type="NCBI Taxonomy" id="42251"/>
    <lineage>
        <taxon>Eukaryota</taxon>
        <taxon>Fungi</taxon>
        <taxon>Dikarya</taxon>
        <taxon>Ascomycota</taxon>
        <taxon>Pezizomycotina</taxon>
        <taxon>Pezizomycetes</taxon>
        <taxon>Pezizales</taxon>
        <taxon>Tuberaceae</taxon>
        <taxon>Tuber</taxon>
    </lineage>
</organism>
<evidence type="ECO:0000256" key="3">
    <source>
        <dbReference type="ARBA" id="ARBA00007913"/>
    </source>
</evidence>
<dbReference type="PANTHER" id="PTHR43788">
    <property type="entry name" value="DNA2/NAM7 HELICASE FAMILY MEMBER"/>
    <property type="match status" value="1"/>
</dbReference>
<evidence type="ECO:0000256" key="6">
    <source>
        <dbReference type="ARBA" id="ARBA00022741"/>
    </source>
</evidence>
<dbReference type="GO" id="GO:0005524">
    <property type="term" value="F:ATP binding"/>
    <property type="evidence" value="ECO:0007669"/>
    <property type="project" value="UniProtKB-KW"/>
</dbReference>
<dbReference type="InterPro" id="IPR027417">
    <property type="entry name" value="P-loop_NTPase"/>
</dbReference>
<dbReference type="GO" id="GO:0016787">
    <property type="term" value="F:hydrolase activity"/>
    <property type="evidence" value="ECO:0007669"/>
    <property type="project" value="UniProtKB-KW"/>
</dbReference>
<evidence type="ECO:0000259" key="12">
    <source>
        <dbReference type="SMART" id="SM00382"/>
    </source>
</evidence>
<dbReference type="PANTHER" id="PTHR43788:SF8">
    <property type="entry name" value="DNA-BINDING PROTEIN SMUBP-2"/>
    <property type="match status" value="1"/>
</dbReference>
<keyword evidence="6" id="KW-0547">Nucleotide-binding</keyword>
<dbReference type="GO" id="GO:0005737">
    <property type="term" value="C:cytoplasm"/>
    <property type="evidence" value="ECO:0007669"/>
    <property type="project" value="UniProtKB-SubCell"/>
</dbReference>
<dbReference type="SMART" id="SM00382">
    <property type="entry name" value="AAA"/>
    <property type="match status" value="1"/>
</dbReference>
<dbReference type="Gene3D" id="2.40.30.270">
    <property type="match status" value="1"/>
</dbReference>
<dbReference type="Pfam" id="PF13086">
    <property type="entry name" value="AAA_11"/>
    <property type="match status" value="1"/>
</dbReference>
<sequence length="711" mass="77722">MDIPVFAEKQIELLQAERDADITLQTSLLSTLPPTALLRHGLALTNLLPTSQRTGFGGRTIIDLQPDPAIFPTGLLPPHGIRQGDIVRLEVQPGGSASKKEKADAKAAGIEGVVHRVFEERLALAVETTGDEVDRIWSGKRLWVVKVANEVTFKRMEKAMGFLKALGEKGDTTGLVDVLFGRRAAKEVPEGYEKMEVNWFDDGLNDSQKQAVRFALASEEVALIHGPPGTGKTQTLLEIILQLATPPTTSSSTPPTPKKILVCGPSNISVDNIVLRLPSSLPVIRMGHPARLLPQVIKRSLDNLTRTSEQGEIINDVRKEMDDLLSKLKATGKTRMKGRARKEGWDTVRHLRGEYREREKKCVTEIVKWSEVVLATLHGAGSKQLWSEKFDIVLIDEGSQALEAQCWIPLLLTNKSSIQKLILAGDPMQLPPTIKSQTKGSIPKPPRTKTEIPESLEITLFSRLLAIHGEGIKRLLTTQYRMHATIMHFPSQELYNGSLIAASSVAERLLCTSLPYPVTKTEDTSIPLLFIDTQGGLFPEDSSPSTPSAKSPTSESKSNTLEARVVATHVHALIAAGVHPEDIGVLTPYSAQVSLITKLLRGTYPAVEVNTVDSFQGREKEAVVFSLVRSNDENEVGFLKDKRRVNVAVTRPRCHLCVVGDAETVGQGGKGGFLGRWIGWLESAEEAEVRYADVGEVLAGWAGGIEVEAED</sequence>
<dbReference type="EC" id="3.6.4.12" evidence="4"/>
<evidence type="ECO:0000256" key="10">
    <source>
        <dbReference type="ARBA" id="ARBA00023242"/>
    </source>
</evidence>
<feature type="domain" description="AAA+ ATPase" evidence="12">
    <location>
        <begin position="218"/>
        <end position="471"/>
    </location>
</feature>
<keyword evidence="9" id="KW-0067">ATP-binding</keyword>
<dbReference type="Proteomes" id="UP000244722">
    <property type="component" value="Unassembled WGS sequence"/>
</dbReference>
<dbReference type="FunFam" id="3.40.50.300:FF:000326">
    <property type="entry name" value="P-loop containing nucleoside triphosphate hydrolase"/>
    <property type="match status" value="1"/>
</dbReference>
<dbReference type="InterPro" id="IPR047187">
    <property type="entry name" value="SF1_C_Upf1"/>
</dbReference>
<keyword evidence="10" id="KW-0539">Nucleus</keyword>
<feature type="compositionally biased region" description="Low complexity" evidence="11">
    <location>
        <begin position="542"/>
        <end position="558"/>
    </location>
</feature>
<dbReference type="InterPro" id="IPR041679">
    <property type="entry name" value="DNA2/NAM7-like_C"/>
</dbReference>
<comment type="similarity">
    <text evidence="3">Belongs to the DNA2/NAM7 helicase family.</text>
</comment>
<dbReference type="Pfam" id="PF21138">
    <property type="entry name" value="SMUBP-2_HCS1_1B"/>
    <property type="match status" value="1"/>
</dbReference>
<evidence type="ECO:0000256" key="4">
    <source>
        <dbReference type="ARBA" id="ARBA00012551"/>
    </source>
</evidence>
<proteinExistence type="inferred from homology"/>
<dbReference type="SUPFAM" id="SSF52540">
    <property type="entry name" value="P-loop containing nucleoside triphosphate hydrolases"/>
    <property type="match status" value="1"/>
</dbReference>
<dbReference type="Gene3D" id="3.40.50.300">
    <property type="entry name" value="P-loop containing nucleotide triphosphate hydrolases"/>
    <property type="match status" value="2"/>
</dbReference>
<evidence type="ECO:0000256" key="7">
    <source>
        <dbReference type="ARBA" id="ARBA00022801"/>
    </source>
</evidence>
<dbReference type="STRING" id="42251.A0A2T6ZCF7"/>
<evidence type="ECO:0000256" key="5">
    <source>
        <dbReference type="ARBA" id="ARBA00022490"/>
    </source>
</evidence>
<comment type="caution">
    <text evidence="13">The sequence shown here is derived from an EMBL/GenBank/DDBJ whole genome shotgun (WGS) entry which is preliminary data.</text>
</comment>
<evidence type="ECO:0000256" key="11">
    <source>
        <dbReference type="SAM" id="MobiDB-lite"/>
    </source>
</evidence>
<keyword evidence="7 13" id="KW-0378">Hydrolase</keyword>
<reference evidence="13 14" key="1">
    <citation type="submission" date="2017-04" db="EMBL/GenBank/DDBJ databases">
        <title>Draft genome sequence of Tuber borchii Vittad., a whitish edible truffle.</title>
        <authorList>
            <consortium name="DOE Joint Genome Institute"/>
            <person name="Murat C."/>
            <person name="Kuo A."/>
            <person name="Barry K.W."/>
            <person name="Clum A."/>
            <person name="Dockter R.B."/>
            <person name="Fauchery L."/>
            <person name="Iotti M."/>
            <person name="Kohler A."/>
            <person name="Labutti K."/>
            <person name="Lindquist E.A."/>
            <person name="Lipzen A."/>
            <person name="Ohm R.A."/>
            <person name="Wang M."/>
            <person name="Grigoriev I.V."/>
            <person name="Zambonelli A."/>
            <person name="Martin F.M."/>
        </authorList>
    </citation>
    <scope>NUCLEOTIDE SEQUENCE [LARGE SCALE GENOMIC DNA]</scope>
    <source>
        <strain evidence="13 14">Tbo3840</strain>
    </source>
</reference>
<dbReference type="GO" id="GO:0005634">
    <property type="term" value="C:nucleus"/>
    <property type="evidence" value="ECO:0007669"/>
    <property type="project" value="UniProtKB-SubCell"/>
</dbReference>
<accession>A0A2T6ZCF7</accession>
<dbReference type="InterPro" id="IPR048761">
    <property type="entry name" value="SMUBP-2_HCS1_1B"/>
</dbReference>
<dbReference type="InterPro" id="IPR050534">
    <property type="entry name" value="Coronavir_polyprotein_1ab"/>
</dbReference>
<dbReference type="AlphaFoldDB" id="A0A2T6ZCF7"/>
<dbReference type="InterPro" id="IPR003593">
    <property type="entry name" value="AAA+_ATPase"/>
</dbReference>
<evidence type="ECO:0000256" key="9">
    <source>
        <dbReference type="ARBA" id="ARBA00022840"/>
    </source>
</evidence>
<evidence type="ECO:0000313" key="14">
    <source>
        <dbReference type="Proteomes" id="UP000244722"/>
    </source>
</evidence>
<dbReference type="GO" id="GO:0005694">
    <property type="term" value="C:chromosome"/>
    <property type="evidence" value="ECO:0007669"/>
    <property type="project" value="UniProtKB-ARBA"/>
</dbReference>
<gene>
    <name evidence="13" type="ORF">B9Z19DRAFT_1135713</name>
</gene>